<dbReference type="CDD" id="cd02042">
    <property type="entry name" value="ParAB_family"/>
    <property type="match status" value="1"/>
</dbReference>
<dbReference type="EMBL" id="JBGFFX010000017">
    <property type="protein sequence ID" value="MEY8773047.1"/>
    <property type="molecule type" value="Genomic_DNA"/>
</dbReference>
<comment type="caution">
    <text evidence="2">The sequence shown here is derived from an EMBL/GenBank/DDBJ whole genome shotgun (WGS) entry which is preliminary data.</text>
</comment>
<evidence type="ECO:0000313" key="2">
    <source>
        <dbReference type="EMBL" id="MEY8773047.1"/>
    </source>
</evidence>
<dbReference type="Pfam" id="PF01656">
    <property type="entry name" value="CbiA"/>
    <property type="match status" value="1"/>
</dbReference>
<dbReference type="PANTHER" id="PTHR13696:SF96">
    <property type="entry name" value="COBQ_COBB_MIND_PARA NUCLEOTIDE BINDING DOMAIN-CONTAINING PROTEIN"/>
    <property type="match status" value="1"/>
</dbReference>
<evidence type="ECO:0000259" key="1">
    <source>
        <dbReference type="Pfam" id="PF01656"/>
    </source>
</evidence>
<dbReference type="Gene3D" id="3.40.50.300">
    <property type="entry name" value="P-loop containing nucleotide triphosphate hydrolases"/>
    <property type="match status" value="1"/>
</dbReference>
<keyword evidence="3" id="KW-1185">Reference proteome</keyword>
<dbReference type="Proteomes" id="UP001565243">
    <property type="component" value="Unassembled WGS sequence"/>
</dbReference>
<feature type="domain" description="CobQ/CobB/MinD/ParA nucleotide binding" evidence="1">
    <location>
        <begin position="5"/>
        <end position="183"/>
    </location>
</feature>
<accession>A0ABV4EDM6</accession>
<dbReference type="PIRSF" id="PIRSF009320">
    <property type="entry name" value="Nuc_binding_HP_1000"/>
    <property type="match status" value="1"/>
</dbReference>
<proteinExistence type="predicted"/>
<dbReference type="InterPro" id="IPR027417">
    <property type="entry name" value="P-loop_NTPase"/>
</dbReference>
<name>A0ABV4EDM6_9GAMM</name>
<organism evidence="2 3">
    <name type="scientific">Erwinia aeris</name>
    <dbReference type="NCBI Taxonomy" id="3239803"/>
    <lineage>
        <taxon>Bacteria</taxon>
        <taxon>Pseudomonadati</taxon>
        <taxon>Pseudomonadota</taxon>
        <taxon>Gammaproteobacteria</taxon>
        <taxon>Enterobacterales</taxon>
        <taxon>Erwiniaceae</taxon>
        <taxon>Erwinia</taxon>
    </lineage>
</organism>
<dbReference type="SUPFAM" id="SSF52540">
    <property type="entry name" value="P-loop containing nucleoside triphosphate hydrolases"/>
    <property type="match status" value="1"/>
</dbReference>
<dbReference type="RefSeq" id="WP_337016371.1">
    <property type="nucleotide sequence ID" value="NZ_JBGFFX010000017.1"/>
</dbReference>
<sequence length="211" mass="23072">MARIISFLNPKGGVTKTTTSMGVSAGIKRRGFKNGLCESDFQLSIGNWYVEGVTEFDVIATTTEKAIYSIPKALKEYDYIVIDGLANNMAMTAAILMVSDLVIVPVAPSPMDYASMSALLAAIEARQALKPLDARFLITKKKERSRLTKMLREELKGLGLPIMKTQISDSEIVKYATAEGKTIYDDRSSAASKPRGEIDVLTKEILEILNG</sequence>
<dbReference type="InterPro" id="IPR002586">
    <property type="entry name" value="CobQ/CobB/MinD/ParA_Nub-bd_dom"/>
</dbReference>
<protein>
    <submittedName>
        <fullName evidence="2">AAA family ATPase</fullName>
    </submittedName>
</protein>
<evidence type="ECO:0000313" key="3">
    <source>
        <dbReference type="Proteomes" id="UP001565243"/>
    </source>
</evidence>
<gene>
    <name evidence="2" type="ORF">AB6T85_21800</name>
</gene>
<dbReference type="InterPro" id="IPR050678">
    <property type="entry name" value="DNA_Partitioning_ATPase"/>
</dbReference>
<reference evidence="2 3" key="1">
    <citation type="submission" date="2024-07" db="EMBL/GenBank/DDBJ databases">
        <authorList>
            <person name="Hebao G."/>
        </authorList>
    </citation>
    <scope>NUCLEOTIDE SEQUENCE [LARGE SCALE GENOMIC DNA]</scope>
    <source>
        <strain evidence="2 3">ACCC 02193</strain>
    </source>
</reference>
<dbReference type="PANTHER" id="PTHR13696">
    <property type="entry name" value="P-LOOP CONTAINING NUCLEOSIDE TRIPHOSPHATE HYDROLASE"/>
    <property type="match status" value="1"/>
</dbReference>